<dbReference type="Proteomes" id="UP000076481">
    <property type="component" value="Unassembled WGS sequence"/>
</dbReference>
<protein>
    <submittedName>
        <fullName evidence="1">Uncharacterized protein</fullName>
    </submittedName>
</protein>
<gene>
    <name evidence="1" type="ORF">A3K90_07300</name>
</gene>
<evidence type="ECO:0000313" key="2">
    <source>
        <dbReference type="Proteomes" id="UP000076481"/>
    </source>
</evidence>
<sequence length="117" mass="12612">MKFPVCDFAEPVEGFYSQCASCPIAAGTPGCALLELDDGNYEFVGETPHGGVRAVFYFRDNAGNQVPKRDAEHVEIHELDEGEHLITILYGMVDPEGMIYLKKSRTGGSGDAGAANQ</sequence>
<dbReference type="AlphaFoldDB" id="A0A165LGN4"/>
<comment type="caution">
    <text evidence="1">The sequence shown here is derived from an EMBL/GenBank/DDBJ whole genome shotgun (WGS) entry which is preliminary data.</text>
</comment>
<name>A0A165LGN4_PELLU</name>
<accession>A0A165LGN4</accession>
<proteinExistence type="predicted"/>
<dbReference type="EMBL" id="LVWG01000032">
    <property type="protein sequence ID" value="KZK74016.1"/>
    <property type="molecule type" value="Genomic_DNA"/>
</dbReference>
<dbReference type="RefSeq" id="WP_303681835.1">
    <property type="nucleotide sequence ID" value="NZ_LVWG01000032.1"/>
</dbReference>
<organism evidence="1 2">
    <name type="scientific">Pelodictyon luteolum</name>
    <dbReference type="NCBI Taxonomy" id="1100"/>
    <lineage>
        <taxon>Bacteria</taxon>
        <taxon>Pseudomonadati</taxon>
        <taxon>Chlorobiota</taxon>
        <taxon>Chlorobiia</taxon>
        <taxon>Chlorobiales</taxon>
        <taxon>Chlorobiaceae</taxon>
        <taxon>Chlorobium/Pelodictyon group</taxon>
        <taxon>Pelodictyon</taxon>
    </lineage>
</organism>
<evidence type="ECO:0000313" key="1">
    <source>
        <dbReference type="EMBL" id="KZK74016.1"/>
    </source>
</evidence>
<reference evidence="1 2" key="1">
    <citation type="submission" date="2016-03" db="EMBL/GenBank/DDBJ databases">
        <title>Speciation and ecological success in dimly lit waters: horizontal gene transfer in a green sulfur bacteria bloom unveiled by metagenomic assembly.</title>
        <authorList>
            <person name="Llorens-Mares T."/>
            <person name="Liu Z."/>
            <person name="Allen L.Z."/>
            <person name="Rusch D.B."/>
            <person name="Craig M.T."/>
            <person name="Dupont C.L."/>
            <person name="Bryant D.A."/>
            <person name="Casamayor E.O."/>
        </authorList>
    </citation>
    <scope>NUCLEOTIDE SEQUENCE [LARGE SCALE GENOMIC DNA]</scope>
    <source>
        <strain evidence="1">CIII</strain>
    </source>
</reference>